<dbReference type="InterPro" id="IPR002765">
    <property type="entry name" value="UPF0145_YbjQ-like"/>
</dbReference>
<comment type="similarity">
    <text evidence="1">Belongs to the UPF0145 family.</text>
</comment>
<evidence type="ECO:0008006" key="5">
    <source>
        <dbReference type="Google" id="ProtNLM"/>
    </source>
</evidence>
<protein>
    <recommendedName>
        <fullName evidence="5">Heavy metal-binding domain-containing protein</fullName>
    </recommendedName>
</protein>
<dbReference type="Proteomes" id="UP001153328">
    <property type="component" value="Unassembled WGS sequence"/>
</dbReference>
<sequence length="295" mass="31154">MAPEPMAGPEAADPAAAGRERTARSRAGGTWDSALSAQEFAAVESVGFDPVGQVLGTAVFQIGYTGAWDCAGPWQTAGIPDLSSSRWAPYAPLVRVLYTARRTVVGRAASECRALGGDGVVGLTLRMREFPSGGVEFTALGTAVRARSRTRPHRVFTSHLGGQDFARLIIGGWVPTGLAFGISIAALHGDLALRRQTRWTAGNQEVDGYTRLITYARRDARTQLARNAAANGGDGVVVEAMQLQVRDRPCSQGAHDHVAEAVFAGTSVARFGRQGRRSGPGPLTIMRLERGSGNG</sequence>
<organism evidence="3 4">
    <name type="scientific">Actinacidiphila bryophytorum</name>
    <dbReference type="NCBI Taxonomy" id="1436133"/>
    <lineage>
        <taxon>Bacteria</taxon>
        <taxon>Bacillati</taxon>
        <taxon>Actinomycetota</taxon>
        <taxon>Actinomycetes</taxon>
        <taxon>Kitasatosporales</taxon>
        <taxon>Streptomycetaceae</taxon>
        <taxon>Actinacidiphila</taxon>
    </lineage>
</organism>
<evidence type="ECO:0000256" key="2">
    <source>
        <dbReference type="SAM" id="MobiDB-lite"/>
    </source>
</evidence>
<dbReference type="InterPro" id="IPR035439">
    <property type="entry name" value="UPF0145_dom_sf"/>
</dbReference>
<feature type="region of interest" description="Disordered" evidence="2">
    <location>
        <begin position="1"/>
        <end position="28"/>
    </location>
</feature>
<dbReference type="Gene3D" id="3.30.110.70">
    <property type="entry name" value="Hypothetical protein apc22750. Chain B"/>
    <property type="match status" value="1"/>
</dbReference>
<gene>
    <name evidence="3" type="ORF">SBRY_30971</name>
</gene>
<evidence type="ECO:0000256" key="1">
    <source>
        <dbReference type="ARBA" id="ARBA00010751"/>
    </source>
</evidence>
<proteinExistence type="inferred from homology"/>
<evidence type="ECO:0000313" key="3">
    <source>
        <dbReference type="EMBL" id="CAG7644089.1"/>
    </source>
</evidence>
<evidence type="ECO:0000313" key="4">
    <source>
        <dbReference type="Proteomes" id="UP001153328"/>
    </source>
</evidence>
<reference evidence="3" key="1">
    <citation type="submission" date="2021-06" db="EMBL/GenBank/DDBJ databases">
        <authorList>
            <person name="Arsene-Ploetze F."/>
        </authorList>
    </citation>
    <scope>NUCLEOTIDE SEQUENCE</scope>
    <source>
        <strain evidence="3">SBRY1</strain>
    </source>
</reference>
<dbReference type="EMBL" id="CAJVAX010000017">
    <property type="protein sequence ID" value="CAG7644089.1"/>
    <property type="molecule type" value="Genomic_DNA"/>
</dbReference>
<name>A0A9W4H224_9ACTN</name>
<accession>A0A9W4H224</accession>
<dbReference type="Pfam" id="PF01906">
    <property type="entry name" value="YbjQ_1"/>
    <property type="match status" value="1"/>
</dbReference>
<dbReference type="SUPFAM" id="SSF117782">
    <property type="entry name" value="YbjQ-like"/>
    <property type="match status" value="1"/>
</dbReference>
<comment type="caution">
    <text evidence="3">The sequence shown here is derived from an EMBL/GenBank/DDBJ whole genome shotgun (WGS) entry which is preliminary data.</text>
</comment>
<dbReference type="AlphaFoldDB" id="A0A9W4H224"/>
<keyword evidence="4" id="KW-1185">Reference proteome</keyword>
<feature type="compositionally biased region" description="Low complexity" evidence="2">
    <location>
        <begin position="1"/>
        <end position="17"/>
    </location>
</feature>